<evidence type="ECO:0000256" key="4">
    <source>
        <dbReference type="ARBA" id="ARBA00022729"/>
    </source>
</evidence>
<keyword evidence="4 7" id="KW-0732">Signal</keyword>
<dbReference type="EMBL" id="GL832988">
    <property type="protein sequence ID" value="EGD79824.1"/>
    <property type="molecule type" value="Genomic_DNA"/>
</dbReference>
<sequence>MMQRLSRATLGAVVAVLVVVAMGRDAAGDVGGASKNKARIVTDENDNLHIRSLNNTYMWTRANTTGGGGGGVFVDGVSVHDLINEVSTLKREAANLRMQLAEVRALAAPNTTETECLIKVPGEVDCGNGDSVLSGVCEASDISRCCCDAVQDITVVDGTIDINPLSPTTAATMARLLTVGGNLRATSLHVSSISFPALRTVGEEVYFRTNNALTAVHLPALQSVGLDLKIESNDALTVIDFPSLQVVSGAMDVKGNTAMLRLHLPALVSTGDIRIESNDVLTDLTIGGPERPLRVFGVLQIQSNTALKSLTFTSSSAEIAASFAIRNNPKLGLVECIGDFSKAPCVNFYGNSNDATLGPGCPAICQFV</sequence>
<dbReference type="AlphaFoldDB" id="F2UPZ4"/>
<dbReference type="Proteomes" id="UP000007799">
    <property type="component" value="Unassembled WGS sequence"/>
</dbReference>
<dbReference type="SUPFAM" id="SSF52058">
    <property type="entry name" value="L domain-like"/>
    <property type="match status" value="1"/>
</dbReference>
<keyword evidence="3" id="KW-0964">Secreted</keyword>
<organism evidence="9">
    <name type="scientific">Salpingoeca rosetta (strain ATCC 50818 / BSB-021)</name>
    <dbReference type="NCBI Taxonomy" id="946362"/>
    <lineage>
        <taxon>Eukaryota</taxon>
        <taxon>Choanoflagellata</taxon>
        <taxon>Craspedida</taxon>
        <taxon>Salpingoecidae</taxon>
        <taxon>Salpingoeca</taxon>
    </lineage>
</organism>
<name>F2UPZ4_SALR5</name>
<dbReference type="GeneID" id="16069311"/>
<dbReference type="OrthoDB" id="536881at2759"/>
<evidence type="ECO:0000256" key="2">
    <source>
        <dbReference type="ARBA" id="ARBA00022512"/>
    </source>
</evidence>
<dbReference type="InterPro" id="IPR036941">
    <property type="entry name" value="Rcpt_L-dom_sf"/>
</dbReference>
<keyword evidence="2" id="KW-0134">Cell wall</keyword>
<comment type="subcellular location">
    <subcellularLocation>
        <location evidence="1">Secreted</location>
        <location evidence="1">Cell wall</location>
    </subcellularLocation>
</comment>
<keyword evidence="6" id="KW-0175">Coiled coil</keyword>
<feature type="chain" id="PRO_5003291305" evidence="7">
    <location>
        <begin position="24"/>
        <end position="368"/>
    </location>
</feature>
<proteinExistence type="predicted"/>
<feature type="signal peptide" evidence="7">
    <location>
        <begin position="1"/>
        <end position="23"/>
    </location>
</feature>
<dbReference type="RefSeq" id="XP_004988772.1">
    <property type="nucleotide sequence ID" value="XM_004988715.1"/>
</dbReference>
<feature type="coiled-coil region" evidence="6">
    <location>
        <begin position="79"/>
        <end position="106"/>
    </location>
</feature>
<keyword evidence="5" id="KW-0325">Glycoprotein</keyword>
<protein>
    <submittedName>
        <fullName evidence="8">Uncharacterized protein</fullName>
    </submittedName>
</protein>
<reference evidence="8" key="1">
    <citation type="submission" date="2009-08" db="EMBL/GenBank/DDBJ databases">
        <title>Annotation of Salpingoeca rosetta.</title>
        <authorList>
            <consortium name="The Broad Institute Genome Sequencing Platform"/>
            <person name="Russ C."/>
            <person name="Cuomo C."/>
            <person name="Burger G."/>
            <person name="Gray M.W."/>
            <person name="Holland P.W.H."/>
            <person name="King N."/>
            <person name="Lang F.B.F."/>
            <person name="Roger A.J."/>
            <person name="Ruiz-Trillo I."/>
            <person name="Young S.K."/>
            <person name="Zeng Q."/>
            <person name="Gargeya S."/>
            <person name="Alvarado L."/>
            <person name="Berlin A."/>
            <person name="Chapman S.B."/>
            <person name="Chen Z."/>
            <person name="Freedman E."/>
            <person name="Gellesch M."/>
            <person name="Goldberg J."/>
            <person name="Griggs A."/>
            <person name="Gujja S."/>
            <person name="Heilman E."/>
            <person name="Heiman D."/>
            <person name="Howarth C."/>
            <person name="Mehta T."/>
            <person name="Neiman D."/>
            <person name="Pearson M."/>
            <person name="Roberts A."/>
            <person name="Saif S."/>
            <person name="Shea T."/>
            <person name="Shenoy N."/>
            <person name="Sisk P."/>
            <person name="Stolte C."/>
            <person name="Sykes S."/>
            <person name="White J."/>
            <person name="Yandava C."/>
            <person name="Haas B."/>
            <person name="Nusbaum C."/>
            <person name="Birren B."/>
        </authorList>
    </citation>
    <scope>NUCLEOTIDE SEQUENCE [LARGE SCALE GENOMIC DNA]</scope>
    <source>
        <strain evidence="8">ATCC 50818</strain>
    </source>
</reference>
<evidence type="ECO:0000256" key="1">
    <source>
        <dbReference type="ARBA" id="ARBA00004191"/>
    </source>
</evidence>
<evidence type="ECO:0000313" key="8">
    <source>
        <dbReference type="EMBL" id="EGD79824.1"/>
    </source>
</evidence>
<dbReference type="Gene3D" id="3.80.20.20">
    <property type="entry name" value="Receptor L-domain"/>
    <property type="match status" value="1"/>
</dbReference>
<keyword evidence="9" id="KW-1185">Reference proteome</keyword>
<evidence type="ECO:0000256" key="6">
    <source>
        <dbReference type="SAM" id="Coils"/>
    </source>
</evidence>
<evidence type="ECO:0000256" key="7">
    <source>
        <dbReference type="SAM" id="SignalP"/>
    </source>
</evidence>
<dbReference type="InterPro" id="IPR051648">
    <property type="entry name" value="CWI-Assembly_Regulator"/>
</dbReference>
<evidence type="ECO:0000256" key="3">
    <source>
        <dbReference type="ARBA" id="ARBA00022525"/>
    </source>
</evidence>
<gene>
    <name evidence="8" type="ORF">PTSG_10807</name>
</gene>
<dbReference type="PANTHER" id="PTHR31018:SF3">
    <property type="entry name" value="RECEPTOR PROTEIN-TYROSINE KINASE"/>
    <property type="match status" value="1"/>
</dbReference>
<evidence type="ECO:0000256" key="5">
    <source>
        <dbReference type="ARBA" id="ARBA00023180"/>
    </source>
</evidence>
<dbReference type="InParanoid" id="F2UPZ4"/>
<dbReference type="KEGG" id="sre:PTSG_10807"/>
<dbReference type="PANTHER" id="PTHR31018">
    <property type="entry name" value="SPORULATION-SPECIFIC PROTEIN-RELATED"/>
    <property type="match status" value="1"/>
</dbReference>
<accession>F2UPZ4</accession>
<evidence type="ECO:0000313" key="9">
    <source>
        <dbReference type="Proteomes" id="UP000007799"/>
    </source>
</evidence>